<feature type="transmembrane region" description="Helical" evidence="1">
    <location>
        <begin position="70"/>
        <end position="90"/>
    </location>
</feature>
<evidence type="ECO:0000313" key="2">
    <source>
        <dbReference type="EMBL" id="KMY32644.1"/>
    </source>
</evidence>
<gene>
    <name evidence="2" type="ORF">ACZ11_11125</name>
</gene>
<keyword evidence="1" id="KW-1133">Transmembrane helix</keyword>
<dbReference type="InterPro" id="IPR025627">
    <property type="entry name" value="YfzA"/>
</dbReference>
<comment type="caution">
    <text evidence="2">The sequence shown here is derived from an EMBL/GenBank/DDBJ whole genome shotgun (WGS) entry which is preliminary data.</text>
</comment>
<dbReference type="AlphaFoldDB" id="A0A0K9FDP4"/>
<dbReference type="EMBL" id="LFXJ01000005">
    <property type="protein sequence ID" value="KMY32644.1"/>
    <property type="molecule type" value="Genomic_DNA"/>
</dbReference>
<sequence length="99" mass="11425">MAKKQKHIPFLKRPWVSSIGVFVLSQIIFITFEVTGWIPNYRDFGGTLFGKITESSIFKDWFTFYETQHFNLLTIFFGIVFLVPGILGAIKNVFSPRST</sequence>
<feature type="transmembrane region" description="Helical" evidence="1">
    <location>
        <begin position="21"/>
        <end position="38"/>
    </location>
</feature>
<evidence type="ECO:0008006" key="4">
    <source>
        <dbReference type="Google" id="ProtNLM"/>
    </source>
</evidence>
<proteinExistence type="predicted"/>
<accession>A0A0K9FDP4</accession>
<dbReference type="OrthoDB" id="2638799at2"/>
<evidence type="ECO:0000313" key="3">
    <source>
        <dbReference type="Proteomes" id="UP000037326"/>
    </source>
</evidence>
<keyword evidence="1" id="KW-0812">Transmembrane</keyword>
<dbReference type="GeneID" id="96598792"/>
<dbReference type="Proteomes" id="UP000037326">
    <property type="component" value="Unassembled WGS sequence"/>
</dbReference>
<dbReference type="RefSeq" id="WP_049666075.1">
    <property type="nucleotide sequence ID" value="NZ_JBIVOC010000015.1"/>
</dbReference>
<name>A0A0K9FDP4_9BACI</name>
<protein>
    <recommendedName>
        <fullName evidence="4">YfzA-like protein</fullName>
    </recommendedName>
</protein>
<evidence type="ECO:0000256" key="1">
    <source>
        <dbReference type="SAM" id="Phobius"/>
    </source>
</evidence>
<keyword evidence="1" id="KW-0472">Membrane</keyword>
<organism evidence="2 3">
    <name type="scientific">Lysinibacillus xylanilyticus</name>
    <dbReference type="NCBI Taxonomy" id="582475"/>
    <lineage>
        <taxon>Bacteria</taxon>
        <taxon>Bacillati</taxon>
        <taxon>Bacillota</taxon>
        <taxon>Bacilli</taxon>
        <taxon>Bacillales</taxon>
        <taxon>Bacillaceae</taxon>
        <taxon>Lysinibacillus</taxon>
    </lineage>
</organism>
<dbReference type="PATRIC" id="fig|582475.4.peg.1830"/>
<reference evidence="3" key="1">
    <citation type="submission" date="2015-07" db="EMBL/GenBank/DDBJ databases">
        <authorList>
            <consortium name="Consortium for Microbial Forensics and Genomics (microFORGE)"/>
            <person name="Knight B.M."/>
            <person name="Roberts D.P."/>
            <person name="Lin D."/>
            <person name="Hari K."/>
            <person name="Fletcher J."/>
            <person name="Melcher U."/>
            <person name="Blagden T."/>
            <person name="Winegar R.A."/>
        </authorList>
    </citation>
    <scope>NUCLEOTIDE SEQUENCE [LARGE SCALE GENOMIC DNA]</scope>
    <source>
        <strain evidence="3">DSM 23493</strain>
    </source>
</reference>
<dbReference type="Pfam" id="PF14118">
    <property type="entry name" value="YfzA"/>
    <property type="match status" value="1"/>
</dbReference>